<evidence type="ECO:0000256" key="1">
    <source>
        <dbReference type="ARBA" id="ARBA00004141"/>
    </source>
</evidence>
<keyword evidence="9" id="KW-1185">Reference proteome</keyword>
<feature type="transmembrane region" description="Helical" evidence="6">
    <location>
        <begin position="57"/>
        <end position="81"/>
    </location>
</feature>
<keyword evidence="2 6" id="KW-0812">Transmembrane</keyword>
<evidence type="ECO:0000259" key="7">
    <source>
        <dbReference type="Pfam" id="PF20684"/>
    </source>
</evidence>
<evidence type="ECO:0000256" key="5">
    <source>
        <dbReference type="ARBA" id="ARBA00038359"/>
    </source>
</evidence>
<comment type="subcellular location">
    <subcellularLocation>
        <location evidence="1">Membrane</location>
        <topology evidence="1">Multi-pass membrane protein</topology>
    </subcellularLocation>
</comment>
<dbReference type="InterPro" id="IPR049326">
    <property type="entry name" value="Rhodopsin_dom_fungi"/>
</dbReference>
<evidence type="ECO:0000256" key="4">
    <source>
        <dbReference type="ARBA" id="ARBA00023136"/>
    </source>
</evidence>
<proteinExistence type="inferred from homology"/>
<protein>
    <recommendedName>
        <fullName evidence="7">Rhodopsin domain-containing protein</fullName>
    </recommendedName>
</protein>
<organism evidence="8 9">
    <name type="scientific">Paraconiothyrium brasiliense</name>
    <dbReference type="NCBI Taxonomy" id="300254"/>
    <lineage>
        <taxon>Eukaryota</taxon>
        <taxon>Fungi</taxon>
        <taxon>Dikarya</taxon>
        <taxon>Ascomycota</taxon>
        <taxon>Pezizomycotina</taxon>
        <taxon>Dothideomycetes</taxon>
        <taxon>Pleosporomycetidae</taxon>
        <taxon>Pleosporales</taxon>
        <taxon>Massarineae</taxon>
        <taxon>Didymosphaeriaceae</taxon>
        <taxon>Paraconiothyrium</taxon>
    </lineage>
</organism>
<gene>
    <name evidence="8" type="ORF">SLS60_007028</name>
</gene>
<evidence type="ECO:0000256" key="2">
    <source>
        <dbReference type="ARBA" id="ARBA00022692"/>
    </source>
</evidence>
<dbReference type="PANTHER" id="PTHR33048:SF47">
    <property type="entry name" value="INTEGRAL MEMBRANE PROTEIN-RELATED"/>
    <property type="match status" value="1"/>
</dbReference>
<comment type="similarity">
    <text evidence="5">Belongs to the SAT4 family.</text>
</comment>
<feature type="domain" description="Rhodopsin" evidence="7">
    <location>
        <begin position="20"/>
        <end position="148"/>
    </location>
</feature>
<evidence type="ECO:0000313" key="8">
    <source>
        <dbReference type="EMBL" id="KAL1600641.1"/>
    </source>
</evidence>
<evidence type="ECO:0000313" key="9">
    <source>
        <dbReference type="Proteomes" id="UP001521785"/>
    </source>
</evidence>
<dbReference type="Proteomes" id="UP001521785">
    <property type="component" value="Unassembled WGS sequence"/>
</dbReference>
<dbReference type="InterPro" id="IPR052337">
    <property type="entry name" value="SAT4-like"/>
</dbReference>
<reference evidence="8 9" key="1">
    <citation type="submission" date="2024-02" db="EMBL/GenBank/DDBJ databases">
        <title>De novo assembly and annotation of 12 fungi associated with fruit tree decline syndrome in Ontario, Canada.</title>
        <authorList>
            <person name="Sulman M."/>
            <person name="Ellouze W."/>
            <person name="Ilyukhin E."/>
        </authorList>
    </citation>
    <scope>NUCLEOTIDE SEQUENCE [LARGE SCALE GENOMIC DNA]</scope>
    <source>
        <strain evidence="8 9">M42-189</strain>
    </source>
</reference>
<dbReference type="PANTHER" id="PTHR33048">
    <property type="entry name" value="PTH11-LIKE INTEGRAL MEMBRANE PROTEIN (AFU_ORTHOLOGUE AFUA_5G11245)"/>
    <property type="match status" value="1"/>
</dbReference>
<comment type="caution">
    <text evidence="8">The sequence shown here is derived from an EMBL/GenBank/DDBJ whole genome shotgun (WGS) entry which is preliminary data.</text>
</comment>
<evidence type="ECO:0000256" key="6">
    <source>
        <dbReference type="SAM" id="Phobius"/>
    </source>
</evidence>
<accession>A0ABR3R890</accession>
<dbReference type="Pfam" id="PF20684">
    <property type="entry name" value="Fung_rhodopsin"/>
    <property type="match status" value="1"/>
</dbReference>
<sequence>MFRSQDGHLAIAPRHALRSEQLVFASEVVFATSIALVKISILLGYRELFYVLVWVKRFIWLMIAACVVIFASNTAGLMTMCAPFEANYDPDIKGVCRVSRSLGASLATVINVVVDVILVVIPVCVVRTLKINTTKKFGMSLMFGLGLLLEAWDVEIVDRSMCKYED</sequence>
<keyword evidence="4 6" id="KW-0472">Membrane</keyword>
<evidence type="ECO:0000256" key="3">
    <source>
        <dbReference type="ARBA" id="ARBA00022989"/>
    </source>
</evidence>
<feature type="transmembrane region" description="Helical" evidence="6">
    <location>
        <begin position="21"/>
        <end position="45"/>
    </location>
</feature>
<keyword evidence="3 6" id="KW-1133">Transmembrane helix</keyword>
<name>A0ABR3R890_9PLEO</name>
<dbReference type="EMBL" id="JAKJXO020000009">
    <property type="protein sequence ID" value="KAL1600641.1"/>
    <property type="molecule type" value="Genomic_DNA"/>
</dbReference>
<feature type="transmembrane region" description="Helical" evidence="6">
    <location>
        <begin position="102"/>
        <end position="125"/>
    </location>
</feature>